<sequence length="324" mass="34496">MFKALLLEEAGKKTLAGLQRLNENQLTTGDVLIKVDYSTLNYKDALAITGKGKIVRQWPMVPGIDYAGTVLASDHPDHRIGDEVILTGWGVGEQYWGGLAEKASAKGDWLIPLPAGMSAKRAMAIGTAGFTAMLSLMALEHAGVKPEQGPVLVTGATGGVGSVAIRLLARAGFEVHAATGRPQHGDWLRELGASAIVDRAELDKEPAALESQHWAGAIDSVGGRTLARILSQTKMDGAVAACGLAGGVALNTTVMPFILRGVQLLGINSVYMPKEKRIEAWQRLQDSLPLDFEDQAQVFTLEQTIEAAQDMLTGKLKGRVVIQP</sequence>
<dbReference type="SUPFAM" id="SSF50129">
    <property type="entry name" value="GroES-like"/>
    <property type="match status" value="1"/>
</dbReference>
<dbReference type="Pfam" id="PF00107">
    <property type="entry name" value="ADH_zinc_N"/>
    <property type="match status" value="1"/>
</dbReference>
<reference evidence="2 3" key="1">
    <citation type="submission" date="2016-07" db="EMBL/GenBank/DDBJ databases">
        <title>Draft Genome Sequence of Oceanisphaera psychrotolerans, isolated from coastal sediment samples.</title>
        <authorList>
            <person name="Zhuo S."/>
            <person name="Ruan Z."/>
        </authorList>
    </citation>
    <scope>NUCLEOTIDE SEQUENCE [LARGE SCALE GENOMIC DNA]</scope>
    <source>
        <strain evidence="2 3">LAM-WHM-ZC</strain>
    </source>
</reference>
<dbReference type="OrthoDB" id="9782155at2"/>
<dbReference type="Pfam" id="PF08240">
    <property type="entry name" value="ADH_N"/>
    <property type="match status" value="1"/>
</dbReference>
<dbReference type="InterPro" id="IPR051397">
    <property type="entry name" value="Zn-ADH-like_protein"/>
</dbReference>
<evidence type="ECO:0000313" key="2">
    <source>
        <dbReference type="EMBL" id="OIN11139.1"/>
    </source>
</evidence>
<dbReference type="InterPro" id="IPR013154">
    <property type="entry name" value="ADH-like_N"/>
</dbReference>
<dbReference type="Gene3D" id="3.40.50.720">
    <property type="entry name" value="NAD(P)-binding Rossmann-like Domain"/>
    <property type="match status" value="1"/>
</dbReference>
<dbReference type="Proteomes" id="UP000243073">
    <property type="component" value="Unassembled WGS sequence"/>
</dbReference>
<dbReference type="STRING" id="1414654.BFR47_12400"/>
<comment type="caution">
    <text evidence="2">The sequence shown here is derived from an EMBL/GenBank/DDBJ whole genome shotgun (WGS) entry which is preliminary data.</text>
</comment>
<dbReference type="Gene3D" id="3.90.180.10">
    <property type="entry name" value="Medium-chain alcohol dehydrogenases, catalytic domain"/>
    <property type="match status" value="1"/>
</dbReference>
<dbReference type="InterPro" id="IPR011032">
    <property type="entry name" value="GroES-like_sf"/>
</dbReference>
<dbReference type="NCBIfam" id="TIGR02823">
    <property type="entry name" value="oxido_YhdH"/>
    <property type="match status" value="1"/>
</dbReference>
<dbReference type="AlphaFoldDB" id="A0A1J4QF05"/>
<evidence type="ECO:0000259" key="1">
    <source>
        <dbReference type="SMART" id="SM00829"/>
    </source>
</evidence>
<gene>
    <name evidence="2" type="ORF">BFR47_12400</name>
</gene>
<dbReference type="SUPFAM" id="SSF51735">
    <property type="entry name" value="NAD(P)-binding Rossmann-fold domains"/>
    <property type="match status" value="1"/>
</dbReference>
<dbReference type="EMBL" id="MDKE01000013">
    <property type="protein sequence ID" value="OIN11139.1"/>
    <property type="molecule type" value="Genomic_DNA"/>
</dbReference>
<dbReference type="InterPro" id="IPR014188">
    <property type="entry name" value="Acrylyl-CoA_reductase_AcuI"/>
</dbReference>
<proteinExistence type="predicted"/>
<dbReference type="PANTHER" id="PTHR43677">
    <property type="entry name" value="SHORT-CHAIN DEHYDROGENASE/REDUCTASE"/>
    <property type="match status" value="1"/>
</dbReference>
<dbReference type="InterPro" id="IPR013149">
    <property type="entry name" value="ADH-like_C"/>
</dbReference>
<dbReference type="InterPro" id="IPR036291">
    <property type="entry name" value="NAD(P)-bd_dom_sf"/>
</dbReference>
<protein>
    <submittedName>
        <fullName evidence="2">Acryloyl-CoA reductase</fullName>
    </submittedName>
</protein>
<organism evidence="2 3">
    <name type="scientific">Oceanisphaera psychrotolerans</name>
    <dbReference type="NCBI Taxonomy" id="1414654"/>
    <lineage>
        <taxon>Bacteria</taxon>
        <taxon>Pseudomonadati</taxon>
        <taxon>Pseudomonadota</taxon>
        <taxon>Gammaproteobacteria</taxon>
        <taxon>Aeromonadales</taxon>
        <taxon>Aeromonadaceae</taxon>
        <taxon>Oceanisphaera</taxon>
    </lineage>
</organism>
<dbReference type="CDD" id="cd08288">
    <property type="entry name" value="MDR_yhdh"/>
    <property type="match status" value="1"/>
</dbReference>
<keyword evidence="3" id="KW-1185">Reference proteome</keyword>
<dbReference type="RefSeq" id="WP_071472320.1">
    <property type="nucleotide sequence ID" value="NZ_MDKE01000013.1"/>
</dbReference>
<evidence type="ECO:0000313" key="3">
    <source>
        <dbReference type="Proteomes" id="UP000243073"/>
    </source>
</evidence>
<feature type="domain" description="Enoyl reductase (ER)" evidence="1">
    <location>
        <begin position="13"/>
        <end position="322"/>
    </location>
</feature>
<accession>A0A1J4QF05</accession>
<dbReference type="InterPro" id="IPR020843">
    <property type="entry name" value="ER"/>
</dbReference>
<dbReference type="PANTHER" id="PTHR43677:SF1">
    <property type="entry name" value="ACRYLYL-COA REDUCTASE ACUI-RELATED"/>
    <property type="match status" value="1"/>
</dbReference>
<name>A0A1J4QF05_9GAMM</name>
<dbReference type="GO" id="GO:0043957">
    <property type="term" value="F:acryloyl-CoA reductase (NADPH) activity"/>
    <property type="evidence" value="ECO:0007669"/>
    <property type="project" value="TreeGrafter"/>
</dbReference>
<dbReference type="SMART" id="SM00829">
    <property type="entry name" value="PKS_ER"/>
    <property type="match status" value="1"/>
</dbReference>